<dbReference type="InterPro" id="IPR013785">
    <property type="entry name" value="Aldolase_TIM"/>
</dbReference>
<keyword evidence="1" id="KW-0949">S-adenosyl-L-methionine</keyword>
<protein>
    <recommendedName>
        <fullName evidence="6">Radical SAM core domain-containing protein</fullName>
    </recommendedName>
</protein>
<dbReference type="SFLD" id="SFLDS00029">
    <property type="entry name" value="Radical_SAM"/>
    <property type="match status" value="1"/>
</dbReference>
<dbReference type="GO" id="GO:0003824">
    <property type="term" value="F:catalytic activity"/>
    <property type="evidence" value="ECO:0007669"/>
    <property type="project" value="InterPro"/>
</dbReference>
<feature type="non-terminal residue" evidence="5">
    <location>
        <position position="1"/>
    </location>
</feature>
<dbReference type="AlphaFoldDB" id="X0ZQK6"/>
<dbReference type="SUPFAM" id="SSF102114">
    <property type="entry name" value="Radical SAM enzymes"/>
    <property type="match status" value="1"/>
</dbReference>
<evidence type="ECO:0000256" key="1">
    <source>
        <dbReference type="ARBA" id="ARBA00022691"/>
    </source>
</evidence>
<keyword evidence="4" id="KW-0411">Iron-sulfur</keyword>
<evidence type="ECO:0000256" key="4">
    <source>
        <dbReference type="ARBA" id="ARBA00023014"/>
    </source>
</evidence>
<evidence type="ECO:0008006" key="6">
    <source>
        <dbReference type="Google" id="ProtNLM"/>
    </source>
</evidence>
<accession>X0ZQK6</accession>
<gene>
    <name evidence="5" type="ORF">S01H4_15873</name>
</gene>
<dbReference type="InterPro" id="IPR007197">
    <property type="entry name" value="rSAM"/>
</dbReference>
<dbReference type="Gene3D" id="3.20.20.70">
    <property type="entry name" value="Aldolase class I"/>
    <property type="match status" value="1"/>
</dbReference>
<evidence type="ECO:0000313" key="5">
    <source>
        <dbReference type="EMBL" id="GAG71955.1"/>
    </source>
</evidence>
<evidence type="ECO:0000256" key="2">
    <source>
        <dbReference type="ARBA" id="ARBA00022723"/>
    </source>
</evidence>
<sequence>GDIRPLSEKWVITISTQYGCSMDCNFCDVPKVGPGINATFGDLIGQIQKGIKLHPEVTRSDRLNVHFARMGEPTWNPNVLRATRWLKDNIDPEYKCHPVVSTMMPKNNDGLEKFIRKWMEIKNQIYNGSAGLQLSINSTNKNERKIMFNGNACTLLEINRIMKGIVPVGRKITLNFALSNYEINADLLAQYFSPQYYICKLTPMHETTACTVNDIHTLGGYTRFHPYAETEEQLKKVGYDVIVFVPSLEEDLSKITCGNAILAEEVGSNDNS</sequence>
<dbReference type="GO" id="GO:0046872">
    <property type="term" value="F:metal ion binding"/>
    <property type="evidence" value="ECO:0007669"/>
    <property type="project" value="UniProtKB-KW"/>
</dbReference>
<dbReference type="GO" id="GO:0051536">
    <property type="term" value="F:iron-sulfur cluster binding"/>
    <property type="evidence" value="ECO:0007669"/>
    <property type="project" value="UniProtKB-KW"/>
</dbReference>
<dbReference type="EMBL" id="BART01006956">
    <property type="protein sequence ID" value="GAG71955.1"/>
    <property type="molecule type" value="Genomic_DNA"/>
</dbReference>
<reference evidence="5" key="1">
    <citation type="journal article" date="2014" name="Front. Microbiol.">
        <title>High frequency of phylogenetically diverse reductive dehalogenase-homologous genes in deep subseafloor sedimentary metagenomes.</title>
        <authorList>
            <person name="Kawai M."/>
            <person name="Futagami T."/>
            <person name="Toyoda A."/>
            <person name="Takaki Y."/>
            <person name="Nishi S."/>
            <person name="Hori S."/>
            <person name="Arai W."/>
            <person name="Tsubouchi T."/>
            <person name="Morono Y."/>
            <person name="Uchiyama I."/>
            <person name="Ito T."/>
            <person name="Fujiyama A."/>
            <person name="Inagaki F."/>
            <person name="Takami H."/>
        </authorList>
    </citation>
    <scope>NUCLEOTIDE SEQUENCE</scope>
    <source>
        <strain evidence="5">Expedition CK06-06</strain>
    </source>
</reference>
<name>X0ZQK6_9ZZZZ</name>
<keyword evidence="2" id="KW-0479">Metal-binding</keyword>
<dbReference type="InterPro" id="IPR058240">
    <property type="entry name" value="rSAM_sf"/>
</dbReference>
<comment type="caution">
    <text evidence="5">The sequence shown here is derived from an EMBL/GenBank/DDBJ whole genome shotgun (WGS) entry which is preliminary data.</text>
</comment>
<keyword evidence="3" id="KW-0408">Iron</keyword>
<organism evidence="5">
    <name type="scientific">marine sediment metagenome</name>
    <dbReference type="NCBI Taxonomy" id="412755"/>
    <lineage>
        <taxon>unclassified sequences</taxon>
        <taxon>metagenomes</taxon>
        <taxon>ecological metagenomes</taxon>
    </lineage>
</organism>
<proteinExistence type="predicted"/>
<evidence type="ECO:0000256" key="3">
    <source>
        <dbReference type="ARBA" id="ARBA00023004"/>
    </source>
</evidence>